<sequence length="193" mass="21044">MPLQVRHRPGEPQGPLDAAIAQPALQDLRVEQMGGLRQRQMVAQIGPWDRPVGGPSGPGQPSLLPVAGKGDPSGDHRRGLGRREPGPQSEVRGRRRLHHHRDVDPVTQRAGDPAAIAMDDAGRTRAVLPRHPEVPARARVRRHHELKACRIAHLAMCPGQGDLAGLQRCPQRIQHHGPEFGGLVQEQDPAVRP</sequence>
<organism evidence="2">
    <name type="scientific">bioreactor metagenome</name>
    <dbReference type="NCBI Taxonomy" id="1076179"/>
    <lineage>
        <taxon>unclassified sequences</taxon>
        <taxon>metagenomes</taxon>
        <taxon>ecological metagenomes</taxon>
    </lineage>
</organism>
<accession>A0A645CP93</accession>
<evidence type="ECO:0000256" key="1">
    <source>
        <dbReference type="SAM" id="MobiDB-lite"/>
    </source>
</evidence>
<gene>
    <name evidence="2" type="ORF">SDC9_125752</name>
</gene>
<name>A0A645CP93_9ZZZZ</name>
<proteinExistence type="predicted"/>
<feature type="region of interest" description="Disordered" evidence="1">
    <location>
        <begin position="41"/>
        <end position="103"/>
    </location>
</feature>
<feature type="compositionally biased region" description="Basic and acidic residues" evidence="1">
    <location>
        <begin position="72"/>
        <end position="85"/>
    </location>
</feature>
<dbReference type="EMBL" id="VSSQ01028854">
    <property type="protein sequence ID" value="MPM78741.1"/>
    <property type="molecule type" value="Genomic_DNA"/>
</dbReference>
<reference evidence="2" key="1">
    <citation type="submission" date="2019-08" db="EMBL/GenBank/DDBJ databases">
        <authorList>
            <person name="Kucharzyk K."/>
            <person name="Murdoch R.W."/>
            <person name="Higgins S."/>
            <person name="Loffler F."/>
        </authorList>
    </citation>
    <scope>NUCLEOTIDE SEQUENCE</scope>
</reference>
<dbReference type="AlphaFoldDB" id="A0A645CP93"/>
<protein>
    <submittedName>
        <fullName evidence="2">Uncharacterized protein</fullName>
    </submittedName>
</protein>
<comment type="caution">
    <text evidence="2">The sequence shown here is derived from an EMBL/GenBank/DDBJ whole genome shotgun (WGS) entry which is preliminary data.</text>
</comment>
<evidence type="ECO:0000313" key="2">
    <source>
        <dbReference type="EMBL" id="MPM78741.1"/>
    </source>
</evidence>